<dbReference type="InterPro" id="IPR041711">
    <property type="entry name" value="Met-tRNA-FMT_N"/>
</dbReference>
<proteinExistence type="inferred from homology"/>
<evidence type="ECO:0000256" key="4">
    <source>
        <dbReference type="ARBA" id="ARBA00016014"/>
    </source>
</evidence>
<dbReference type="Gene3D" id="3.40.50.170">
    <property type="entry name" value="Formyl transferase, N-terminal domain"/>
    <property type="match status" value="1"/>
</dbReference>
<evidence type="ECO:0000256" key="1">
    <source>
        <dbReference type="ARBA" id="ARBA00002606"/>
    </source>
</evidence>
<dbReference type="AlphaFoldDB" id="A0A1G1XWQ0"/>
<dbReference type="InterPro" id="IPR005794">
    <property type="entry name" value="Fmt"/>
</dbReference>
<dbReference type="STRING" id="1797533.A2731_00150"/>
<dbReference type="GO" id="GO:0005829">
    <property type="term" value="C:cytosol"/>
    <property type="evidence" value="ECO:0007669"/>
    <property type="project" value="TreeGrafter"/>
</dbReference>
<accession>A0A1G1XWQ0</accession>
<dbReference type="InterPro" id="IPR005793">
    <property type="entry name" value="Formyl_trans_C"/>
</dbReference>
<evidence type="ECO:0000313" key="11">
    <source>
        <dbReference type="EMBL" id="OGY44364.1"/>
    </source>
</evidence>
<keyword evidence="6 8" id="KW-0648">Protein biosynthesis</keyword>
<dbReference type="InterPro" id="IPR037022">
    <property type="entry name" value="Formyl_trans_C_sf"/>
</dbReference>
<comment type="function">
    <text evidence="1 8">Attaches a formyl group to the free amino group of methionyl-tRNA(fMet). The formyl group appears to play a dual role in the initiator identity of N-formylmethionyl-tRNA by promoting its recognition by IF2 and preventing the misappropriation of this tRNA by the elongation apparatus.</text>
</comment>
<dbReference type="InterPro" id="IPR036477">
    <property type="entry name" value="Formyl_transf_N_sf"/>
</dbReference>
<feature type="binding site" evidence="8">
    <location>
        <begin position="112"/>
        <end position="115"/>
    </location>
    <ligand>
        <name>(6S)-5,6,7,8-tetrahydrofolate</name>
        <dbReference type="ChEBI" id="CHEBI:57453"/>
    </ligand>
</feature>
<dbReference type="NCBIfam" id="TIGR00460">
    <property type="entry name" value="fmt"/>
    <property type="match status" value="1"/>
</dbReference>
<name>A0A1G1XWQ0_9BACT</name>
<evidence type="ECO:0000256" key="3">
    <source>
        <dbReference type="ARBA" id="ARBA00012261"/>
    </source>
</evidence>
<evidence type="ECO:0000259" key="10">
    <source>
        <dbReference type="Pfam" id="PF02911"/>
    </source>
</evidence>
<feature type="domain" description="Formyl transferase C-terminal" evidence="10">
    <location>
        <begin position="207"/>
        <end position="316"/>
    </location>
</feature>
<comment type="catalytic activity">
    <reaction evidence="7 8">
        <text>L-methionyl-tRNA(fMet) + (6R)-10-formyltetrahydrofolate = N-formyl-L-methionyl-tRNA(fMet) + (6S)-5,6,7,8-tetrahydrofolate + H(+)</text>
        <dbReference type="Rhea" id="RHEA:24380"/>
        <dbReference type="Rhea" id="RHEA-COMP:9952"/>
        <dbReference type="Rhea" id="RHEA-COMP:9953"/>
        <dbReference type="ChEBI" id="CHEBI:15378"/>
        <dbReference type="ChEBI" id="CHEBI:57453"/>
        <dbReference type="ChEBI" id="CHEBI:78530"/>
        <dbReference type="ChEBI" id="CHEBI:78844"/>
        <dbReference type="ChEBI" id="CHEBI:195366"/>
        <dbReference type="EC" id="2.1.2.9"/>
    </reaction>
</comment>
<reference evidence="11 12" key="1">
    <citation type="journal article" date="2016" name="Nat. Commun.">
        <title>Thousands of microbial genomes shed light on interconnected biogeochemical processes in an aquifer system.</title>
        <authorList>
            <person name="Anantharaman K."/>
            <person name="Brown C.T."/>
            <person name="Hug L.A."/>
            <person name="Sharon I."/>
            <person name="Castelle C.J."/>
            <person name="Probst A.J."/>
            <person name="Thomas B.C."/>
            <person name="Singh A."/>
            <person name="Wilkins M.J."/>
            <person name="Karaoz U."/>
            <person name="Brodie E.L."/>
            <person name="Williams K.H."/>
            <person name="Hubbard S.S."/>
            <person name="Banfield J.F."/>
        </authorList>
    </citation>
    <scope>NUCLEOTIDE SEQUENCE [LARGE SCALE GENOMIC DNA]</scope>
</reference>
<gene>
    <name evidence="8" type="primary">fmt</name>
    <name evidence="11" type="ORF">A2731_00150</name>
</gene>
<dbReference type="GO" id="GO:0004479">
    <property type="term" value="F:methionyl-tRNA formyltransferase activity"/>
    <property type="evidence" value="ECO:0007669"/>
    <property type="project" value="UniProtKB-UniRule"/>
</dbReference>
<evidence type="ECO:0000256" key="6">
    <source>
        <dbReference type="ARBA" id="ARBA00022917"/>
    </source>
</evidence>
<feature type="domain" description="Formyl transferase N-terminal" evidence="9">
    <location>
        <begin position="7"/>
        <end position="181"/>
    </location>
</feature>
<dbReference type="InterPro" id="IPR011034">
    <property type="entry name" value="Formyl_transferase-like_C_sf"/>
</dbReference>
<dbReference type="Gene3D" id="3.10.25.10">
    <property type="entry name" value="Formyl transferase, C-terminal domain"/>
    <property type="match status" value="1"/>
</dbReference>
<sequence>MITKNLKLIFLGTPDFAVPFLQALIDNKMRPVLVVSQPDEPVGRKQELKSPPVKVLAQKFSIPLSQPNTKAGLLKILKENQPDVCVLVAYGKIINEEALKIPKFGFVNVHPSLLPKYRGPSPVQTAILNGDKITGATIMLIDQKIDHGPILSQEKIEILPTDNNQTLHNRIAKISAGLLVESLTKYLKGGLEPKPQDDSKATFTKVIQRSDGQVDWSKSAEQINHQFRAFYPWPGIFSHWGRKRLKIADLSVLEGDFSLPAESRREKAGPNLKPGEVFLGQNNSLAVRCGQGAIRLERVQLEGKKEMSGEEFLRGYKNIIGQDLASSV</sequence>
<dbReference type="Proteomes" id="UP000176241">
    <property type="component" value="Unassembled WGS sequence"/>
</dbReference>
<evidence type="ECO:0000313" key="12">
    <source>
        <dbReference type="Proteomes" id="UP000176241"/>
    </source>
</evidence>
<dbReference type="PANTHER" id="PTHR11138:SF5">
    <property type="entry name" value="METHIONYL-TRNA FORMYLTRANSFERASE, MITOCHONDRIAL"/>
    <property type="match status" value="1"/>
</dbReference>
<dbReference type="HAMAP" id="MF_00182">
    <property type="entry name" value="Formyl_trans"/>
    <property type="match status" value="1"/>
</dbReference>
<dbReference type="Pfam" id="PF00551">
    <property type="entry name" value="Formyl_trans_N"/>
    <property type="match status" value="1"/>
</dbReference>
<dbReference type="InterPro" id="IPR044135">
    <property type="entry name" value="Met-tRNA-FMT_C"/>
</dbReference>
<organism evidence="11 12">
    <name type="scientific">Candidatus Buchananbacteria bacterium RIFCSPHIGHO2_01_FULL_39_8</name>
    <dbReference type="NCBI Taxonomy" id="1797533"/>
    <lineage>
        <taxon>Bacteria</taxon>
        <taxon>Candidatus Buchananiibacteriota</taxon>
    </lineage>
</organism>
<evidence type="ECO:0000256" key="5">
    <source>
        <dbReference type="ARBA" id="ARBA00022679"/>
    </source>
</evidence>
<dbReference type="SUPFAM" id="SSF50486">
    <property type="entry name" value="FMT C-terminal domain-like"/>
    <property type="match status" value="1"/>
</dbReference>
<keyword evidence="5 8" id="KW-0808">Transferase</keyword>
<dbReference type="SUPFAM" id="SSF53328">
    <property type="entry name" value="Formyltransferase"/>
    <property type="match status" value="1"/>
</dbReference>
<evidence type="ECO:0000256" key="7">
    <source>
        <dbReference type="ARBA" id="ARBA00048558"/>
    </source>
</evidence>
<evidence type="ECO:0000256" key="2">
    <source>
        <dbReference type="ARBA" id="ARBA00010699"/>
    </source>
</evidence>
<comment type="similarity">
    <text evidence="2 8">Belongs to the Fmt family.</text>
</comment>
<dbReference type="CDD" id="cd08646">
    <property type="entry name" value="FMT_core_Met-tRNA-FMT_N"/>
    <property type="match status" value="1"/>
</dbReference>
<protein>
    <recommendedName>
        <fullName evidence="4 8">Methionyl-tRNA formyltransferase</fullName>
        <ecNumber evidence="3 8">2.1.2.9</ecNumber>
    </recommendedName>
</protein>
<evidence type="ECO:0000256" key="8">
    <source>
        <dbReference type="HAMAP-Rule" id="MF_00182"/>
    </source>
</evidence>
<comment type="caution">
    <text evidence="11">The sequence shown here is derived from an EMBL/GenBank/DDBJ whole genome shotgun (WGS) entry which is preliminary data.</text>
</comment>
<dbReference type="EMBL" id="MHIC01000029">
    <property type="protein sequence ID" value="OGY44364.1"/>
    <property type="molecule type" value="Genomic_DNA"/>
</dbReference>
<dbReference type="Pfam" id="PF02911">
    <property type="entry name" value="Formyl_trans_C"/>
    <property type="match status" value="1"/>
</dbReference>
<dbReference type="EC" id="2.1.2.9" evidence="3 8"/>
<dbReference type="PANTHER" id="PTHR11138">
    <property type="entry name" value="METHIONYL-TRNA FORMYLTRANSFERASE"/>
    <property type="match status" value="1"/>
</dbReference>
<dbReference type="CDD" id="cd08704">
    <property type="entry name" value="Met_tRNA_FMT_C"/>
    <property type="match status" value="1"/>
</dbReference>
<dbReference type="InterPro" id="IPR002376">
    <property type="entry name" value="Formyl_transf_N"/>
</dbReference>
<evidence type="ECO:0000259" key="9">
    <source>
        <dbReference type="Pfam" id="PF00551"/>
    </source>
</evidence>